<sequence length="797" mass="89529">MKKNLFVLQAVILLFCVSYSHAQTLRGTVTDAISGEPLIGATVKITELTDKAGITDIDGNYHIGNVSPSGRYTVEATYIGYEPSIMKEVLVAGTKEVVIDIALRENSQELGEVIVRPRVNKAATVNPTALVGGVMLSMEEASRYAGGYNDPARLVTAFAGVAGQGDGNGISVHGNAPQFMQYRLEGIEIFTPNHFSGLYDAGYGMVSALNSNVIGNSDFFTSTFNANYNNALSGVFDVKMRNGNSSKHEHLIQIGTVSEEITSEGPLSKKSNSSYIFNFRYGFTSLASKLGLIDIVDTDYDFSDFSLKLNFPTKHAGTFSVFSLGFFDKSDDTDMDIEDTHTIYDASRQTGHLYNIVAGATHKIHFDNKWVWRTTVAYNMQHNKVDMNYVGLVFDADNKPVSFDGKEYPFYYLKQNEDRLVFNTELSKQVTPRWLTQIGGEYSHRFFNLSYRTAENVYEPVPATPLYDTKSDTGLASLYWSNLWKPAEGLSINLGVSASYFLLSEDFSVEPRVSLRWEPDAKNSFSIGYGLHSMIEKLDAYFVRDAAGRLVNKDLGLSKAHHVLATYSYKFTDNLNLRFNAYYQYGFDTPVGIDGSTFCTVNRLFNFIDEPLVNKGNTRNYGADVTLEQYMTRGFYGQVNASLFKSEYRGLDKKWRNQLYDRGYMIKLLCGKEWMMGKRKQNVFNISMKYTLQGGLRHTPIDLAAMKARVAAGILDDEPIYKDDEVMTLQFDPTNILDLTVSYKITGKKVSHTIAFEGLNILQNETPYAERYDLNTGQLRYDKSGISLPNFFYRLDF</sequence>
<evidence type="ECO:0000256" key="4">
    <source>
        <dbReference type="SAM" id="SignalP"/>
    </source>
</evidence>
<dbReference type="SUPFAM" id="SSF49464">
    <property type="entry name" value="Carboxypeptidase regulatory domain-like"/>
    <property type="match status" value="1"/>
</dbReference>
<proteinExistence type="predicted"/>
<organism evidence="5 6">
    <name type="scientific">Xylanibacter ruminicola</name>
    <name type="common">Prevotella ruminicola</name>
    <dbReference type="NCBI Taxonomy" id="839"/>
    <lineage>
        <taxon>Bacteria</taxon>
        <taxon>Pseudomonadati</taxon>
        <taxon>Bacteroidota</taxon>
        <taxon>Bacteroidia</taxon>
        <taxon>Bacteroidales</taxon>
        <taxon>Prevotellaceae</taxon>
        <taxon>Xylanibacter</taxon>
    </lineage>
</organism>
<keyword evidence="3" id="KW-0998">Cell outer membrane</keyword>
<dbReference type="InterPro" id="IPR008969">
    <property type="entry name" value="CarboxyPept-like_regulatory"/>
</dbReference>
<feature type="signal peptide" evidence="4">
    <location>
        <begin position="1"/>
        <end position="22"/>
    </location>
</feature>
<gene>
    <name evidence="5" type="ORF">SAMN05216354_2077</name>
</gene>
<reference evidence="5 6" key="1">
    <citation type="submission" date="2016-10" db="EMBL/GenBank/DDBJ databases">
        <authorList>
            <person name="de Groot N.N."/>
        </authorList>
    </citation>
    <scope>NUCLEOTIDE SEQUENCE [LARGE SCALE GENOMIC DNA]</scope>
    <source>
        <strain evidence="5 6">AR32</strain>
    </source>
</reference>
<evidence type="ECO:0000256" key="1">
    <source>
        <dbReference type="ARBA" id="ARBA00004442"/>
    </source>
</evidence>
<evidence type="ECO:0000313" key="5">
    <source>
        <dbReference type="EMBL" id="SEF91314.1"/>
    </source>
</evidence>
<evidence type="ECO:0000256" key="2">
    <source>
        <dbReference type="ARBA" id="ARBA00023136"/>
    </source>
</evidence>
<evidence type="ECO:0000256" key="3">
    <source>
        <dbReference type="ARBA" id="ARBA00023237"/>
    </source>
</evidence>
<dbReference type="Gene3D" id="2.60.40.1120">
    <property type="entry name" value="Carboxypeptidase-like, regulatory domain"/>
    <property type="match status" value="1"/>
</dbReference>
<keyword evidence="2" id="KW-0472">Membrane</keyword>
<evidence type="ECO:0000313" key="6">
    <source>
        <dbReference type="Proteomes" id="UP000236735"/>
    </source>
</evidence>
<keyword evidence="4" id="KW-0732">Signal</keyword>
<comment type="subcellular location">
    <subcellularLocation>
        <location evidence="1">Cell outer membrane</location>
    </subcellularLocation>
</comment>
<dbReference type="Pfam" id="PF13620">
    <property type="entry name" value="CarboxypepD_reg"/>
    <property type="match status" value="1"/>
</dbReference>
<dbReference type="Gene3D" id="2.40.170.20">
    <property type="entry name" value="TonB-dependent receptor, beta-barrel domain"/>
    <property type="match status" value="1"/>
</dbReference>
<accession>A0A1H5VVQ4</accession>
<name>A0A1H5VVQ4_XYLRU</name>
<dbReference type="RefSeq" id="WP_103915900.1">
    <property type="nucleotide sequence ID" value="NZ_FNUV01000005.1"/>
</dbReference>
<dbReference type="Proteomes" id="UP000236735">
    <property type="component" value="Unassembled WGS sequence"/>
</dbReference>
<dbReference type="AlphaFoldDB" id="A0A1H5VVQ4"/>
<protein>
    <submittedName>
        <fullName evidence="5">CarboxypepD_reg-like domain-containing protein</fullName>
    </submittedName>
</protein>
<dbReference type="GO" id="GO:0009279">
    <property type="term" value="C:cell outer membrane"/>
    <property type="evidence" value="ECO:0007669"/>
    <property type="project" value="UniProtKB-SubCell"/>
</dbReference>
<feature type="chain" id="PRO_5009287656" evidence="4">
    <location>
        <begin position="23"/>
        <end position="797"/>
    </location>
</feature>
<dbReference type="EMBL" id="FNUV01000005">
    <property type="protein sequence ID" value="SEF91314.1"/>
    <property type="molecule type" value="Genomic_DNA"/>
</dbReference>
<dbReference type="SUPFAM" id="SSF56935">
    <property type="entry name" value="Porins"/>
    <property type="match status" value="1"/>
</dbReference>
<dbReference type="InterPro" id="IPR036942">
    <property type="entry name" value="Beta-barrel_TonB_sf"/>
</dbReference>